<dbReference type="SUPFAM" id="SSF53335">
    <property type="entry name" value="S-adenosyl-L-methionine-dependent methyltransferases"/>
    <property type="match status" value="1"/>
</dbReference>
<evidence type="ECO:0000256" key="1">
    <source>
        <dbReference type="SAM" id="SignalP"/>
    </source>
</evidence>
<dbReference type="OrthoDB" id="416496at2759"/>
<dbReference type="CDD" id="cd02440">
    <property type="entry name" value="AdoMet_MTases"/>
    <property type="match status" value="1"/>
</dbReference>
<accession>A0A9W7EG27</accession>
<dbReference type="PANTHER" id="PTHR42912">
    <property type="entry name" value="METHYLTRANSFERASE"/>
    <property type="match status" value="1"/>
</dbReference>
<dbReference type="InterPro" id="IPR050508">
    <property type="entry name" value="Methyltransf_Superfamily"/>
</dbReference>
<evidence type="ECO:0000313" key="3">
    <source>
        <dbReference type="EMBL" id="GMH76655.1"/>
    </source>
</evidence>
<feature type="signal peptide" evidence="1">
    <location>
        <begin position="1"/>
        <end position="20"/>
    </location>
</feature>
<organism evidence="3 4">
    <name type="scientific">Triparma laevis f. longispina</name>
    <dbReference type="NCBI Taxonomy" id="1714387"/>
    <lineage>
        <taxon>Eukaryota</taxon>
        <taxon>Sar</taxon>
        <taxon>Stramenopiles</taxon>
        <taxon>Ochrophyta</taxon>
        <taxon>Bolidophyceae</taxon>
        <taxon>Parmales</taxon>
        <taxon>Triparmaceae</taxon>
        <taxon>Triparma</taxon>
    </lineage>
</organism>
<dbReference type="Gene3D" id="3.40.50.150">
    <property type="entry name" value="Vaccinia Virus protein VP39"/>
    <property type="match status" value="1"/>
</dbReference>
<reference evidence="4" key="1">
    <citation type="journal article" date="2023" name="Commun. Biol.">
        <title>Genome analysis of Parmales, the sister group of diatoms, reveals the evolutionary specialization of diatoms from phago-mixotrophs to photoautotrophs.</title>
        <authorList>
            <person name="Ban H."/>
            <person name="Sato S."/>
            <person name="Yoshikawa S."/>
            <person name="Yamada K."/>
            <person name="Nakamura Y."/>
            <person name="Ichinomiya M."/>
            <person name="Sato N."/>
            <person name="Blanc-Mathieu R."/>
            <person name="Endo H."/>
            <person name="Kuwata A."/>
            <person name="Ogata H."/>
        </authorList>
    </citation>
    <scope>NUCLEOTIDE SEQUENCE [LARGE SCALE GENOMIC DNA]</scope>
    <source>
        <strain evidence="4">NIES 3700</strain>
    </source>
</reference>
<comment type="caution">
    <text evidence="3">The sequence shown here is derived from an EMBL/GenBank/DDBJ whole genome shotgun (WGS) entry which is preliminary data.</text>
</comment>
<proteinExistence type="predicted"/>
<dbReference type="GO" id="GO:0008168">
    <property type="term" value="F:methyltransferase activity"/>
    <property type="evidence" value="ECO:0007669"/>
    <property type="project" value="TreeGrafter"/>
</dbReference>
<sequence length="253" mass="27791">MLHPISLLFLLLLSPHFTAPLVLSRASFLKAFVTIAITPYDNYAPTYDILDDNIASNQLKFLGLSEGRSKLLSNSYGSVLEICAGTGINLPYYPKNKLKSLTMLDISPNMLKLAEDRVESFPCADVRFDVADVTNENYLLKKCGEQAFDTVVDTFSLCVLNTNTIKTLTLVKRLVKPDGKILLFENSRSDNELVGSYQDLTAKAIAKKGGGGKGCVYNQRVEDLIKEAGLVVESRTDYGGGLFRAFVCIRGGE</sequence>
<keyword evidence="4" id="KW-1185">Reference proteome</keyword>
<dbReference type="Pfam" id="PF13649">
    <property type="entry name" value="Methyltransf_25"/>
    <property type="match status" value="1"/>
</dbReference>
<dbReference type="EMBL" id="BRXW01000773">
    <property type="protein sequence ID" value="GMH76655.1"/>
    <property type="molecule type" value="Genomic_DNA"/>
</dbReference>
<dbReference type="Proteomes" id="UP001165122">
    <property type="component" value="Unassembled WGS sequence"/>
</dbReference>
<gene>
    <name evidence="3" type="ORF">TrLO_g9458</name>
</gene>
<name>A0A9W7EG27_9STRA</name>
<dbReference type="InterPro" id="IPR029063">
    <property type="entry name" value="SAM-dependent_MTases_sf"/>
</dbReference>
<dbReference type="PANTHER" id="PTHR42912:SF96">
    <property type="entry name" value="METHYLTRANSFERASE DOMAIN-CONTAINING PROTEIN"/>
    <property type="match status" value="1"/>
</dbReference>
<feature type="domain" description="Methyltransferase" evidence="2">
    <location>
        <begin position="79"/>
        <end position="179"/>
    </location>
</feature>
<evidence type="ECO:0000313" key="4">
    <source>
        <dbReference type="Proteomes" id="UP001165122"/>
    </source>
</evidence>
<keyword evidence="1" id="KW-0732">Signal</keyword>
<evidence type="ECO:0000259" key="2">
    <source>
        <dbReference type="Pfam" id="PF13649"/>
    </source>
</evidence>
<dbReference type="AlphaFoldDB" id="A0A9W7EG27"/>
<dbReference type="InterPro" id="IPR041698">
    <property type="entry name" value="Methyltransf_25"/>
</dbReference>
<feature type="chain" id="PRO_5040956232" description="Methyltransferase domain-containing protein" evidence="1">
    <location>
        <begin position="21"/>
        <end position="253"/>
    </location>
</feature>
<protein>
    <recommendedName>
        <fullName evidence="2">Methyltransferase domain-containing protein</fullName>
    </recommendedName>
</protein>